<evidence type="ECO:0000313" key="1">
    <source>
        <dbReference type="EMBL" id="CAD8652543.1"/>
    </source>
</evidence>
<dbReference type="EMBL" id="HBEZ01050414">
    <property type="protein sequence ID" value="CAD8652543.1"/>
    <property type="molecule type" value="Transcribed_RNA"/>
</dbReference>
<proteinExistence type="predicted"/>
<sequence length="148" mass="17166">MPASKVLLVLNTCSPDSMDPDVPVGSPFFREKFFQRIRQIPGRCIFSSCRMDEPTYTGIFALLFFNALSGVRDESSDVDNQFYAQIAADTNAVFTFNLMDFLRRHMHHVMPKEYKDDVRMHPFLELGQEDNFVIARRTHPAHVMQMRT</sequence>
<accession>A0A7S0MZ88</accession>
<dbReference type="AlphaFoldDB" id="A0A7S0MZ88"/>
<organism evidence="1">
    <name type="scientific">Cryptomonas curvata</name>
    <dbReference type="NCBI Taxonomy" id="233186"/>
    <lineage>
        <taxon>Eukaryota</taxon>
        <taxon>Cryptophyceae</taxon>
        <taxon>Cryptomonadales</taxon>
        <taxon>Cryptomonadaceae</taxon>
        <taxon>Cryptomonas</taxon>
    </lineage>
</organism>
<protein>
    <submittedName>
        <fullName evidence="1">Uncharacterized protein</fullName>
    </submittedName>
</protein>
<name>A0A7S0MZ88_9CRYP</name>
<reference evidence="1" key="1">
    <citation type="submission" date="2021-01" db="EMBL/GenBank/DDBJ databases">
        <authorList>
            <person name="Corre E."/>
            <person name="Pelletier E."/>
            <person name="Niang G."/>
            <person name="Scheremetjew M."/>
            <person name="Finn R."/>
            <person name="Kale V."/>
            <person name="Holt S."/>
            <person name="Cochrane G."/>
            <person name="Meng A."/>
            <person name="Brown T."/>
            <person name="Cohen L."/>
        </authorList>
    </citation>
    <scope>NUCLEOTIDE SEQUENCE</scope>
    <source>
        <strain evidence="1">CCAP979/52</strain>
    </source>
</reference>
<gene>
    <name evidence="1" type="ORF">CCUR1050_LOCUS27699</name>
</gene>